<evidence type="ECO:0008006" key="3">
    <source>
        <dbReference type="Google" id="ProtNLM"/>
    </source>
</evidence>
<dbReference type="PANTHER" id="PTHR35866">
    <property type="entry name" value="PUTATIVE-RELATED"/>
    <property type="match status" value="1"/>
</dbReference>
<protein>
    <recommendedName>
        <fullName evidence="3">Zinc/iron-chelating domain-containing protein</fullName>
    </recommendedName>
</protein>
<dbReference type="InterPro" id="IPR005358">
    <property type="entry name" value="Puta_zinc/iron-chelating_dom"/>
</dbReference>
<reference evidence="1 2" key="1">
    <citation type="submission" date="2019-11" db="EMBL/GenBank/DDBJ databases">
        <title>Comparative genomics of hydrocarbon-degrading Desulfosarcina strains.</title>
        <authorList>
            <person name="Watanabe M."/>
            <person name="Kojima H."/>
            <person name="Fukui M."/>
        </authorList>
    </citation>
    <scope>NUCLEOTIDE SEQUENCE [LARGE SCALE GENOMIC DNA]</scope>
    <source>
        <strain evidence="1 2">PP31</strain>
    </source>
</reference>
<proteinExistence type="predicted"/>
<dbReference type="AlphaFoldDB" id="A0A5K7ZH70"/>
<dbReference type="OrthoDB" id="9810361at2"/>
<accession>A0A5K7ZH70</accession>
<dbReference type="PANTHER" id="PTHR35866:SF1">
    <property type="entry name" value="YKGJ FAMILY CYSTEINE CLUSTER PROTEIN"/>
    <property type="match status" value="1"/>
</dbReference>
<dbReference type="Proteomes" id="UP000427769">
    <property type="component" value="Chromosome"/>
</dbReference>
<sequence length="131" mass="14519">MGSEDRCAELFSCTLCGDCCKGFGGTYLTEADIVAIARYIGVSTQRLKADYTCKSGQRRVIAQGDNGYCIFWDKVCTIHPVKPRMCRQWPFIPGVLVDVANWHAMAASCPGMNTDVPDRKITECVKRSLQT</sequence>
<evidence type="ECO:0000313" key="2">
    <source>
        <dbReference type="Proteomes" id="UP000427769"/>
    </source>
</evidence>
<keyword evidence="2" id="KW-1185">Reference proteome</keyword>
<gene>
    <name evidence="1" type="ORF">DSCW_65780</name>
</gene>
<name>A0A5K7ZH70_9BACT</name>
<organism evidence="1 2">
    <name type="scientific">Desulfosarcina widdelii</name>
    <dbReference type="NCBI Taxonomy" id="947919"/>
    <lineage>
        <taxon>Bacteria</taxon>
        <taxon>Pseudomonadati</taxon>
        <taxon>Thermodesulfobacteriota</taxon>
        <taxon>Desulfobacteria</taxon>
        <taxon>Desulfobacterales</taxon>
        <taxon>Desulfosarcinaceae</taxon>
        <taxon>Desulfosarcina</taxon>
    </lineage>
</organism>
<dbReference type="Pfam" id="PF03692">
    <property type="entry name" value="CxxCxxCC"/>
    <property type="match status" value="1"/>
</dbReference>
<dbReference type="RefSeq" id="WP_155307720.1">
    <property type="nucleotide sequence ID" value="NZ_AP021875.1"/>
</dbReference>
<evidence type="ECO:0000313" key="1">
    <source>
        <dbReference type="EMBL" id="BBO79161.1"/>
    </source>
</evidence>
<dbReference type="KEGG" id="dwd:DSCW_65780"/>
<dbReference type="EMBL" id="AP021875">
    <property type="protein sequence ID" value="BBO79161.1"/>
    <property type="molecule type" value="Genomic_DNA"/>
</dbReference>